<dbReference type="CDD" id="cd17620">
    <property type="entry name" value="REC_OmpR_KdpE-like"/>
    <property type="match status" value="1"/>
</dbReference>
<feature type="DNA-binding region" description="OmpR/PhoB-type" evidence="9">
    <location>
        <begin position="133"/>
        <end position="232"/>
    </location>
</feature>
<reference evidence="12 13" key="1">
    <citation type="submission" date="2018-01" db="EMBL/GenBank/DDBJ databases">
        <title>Whole genome analyses suggest that Burkholderia sensu lato contains two further novel genera in the rhizoxinica-symbiotica group Mycetohabitans gen. nov., and Trinickia gen. nov.: implications for the evolution of diazotrophy and nodulation in the Burkholderiaceae.</title>
        <authorList>
            <person name="Estrada-de los Santos P."/>
            <person name="Palmer M."/>
            <person name="Chavez-Ramirez B."/>
            <person name="Beukes C."/>
            <person name="Steenkamp E.T."/>
            <person name="Hirsch A.M."/>
            <person name="Manyaka P."/>
            <person name="Maluk M."/>
            <person name="Lafos M."/>
            <person name="Crook M."/>
            <person name="Gross E."/>
            <person name="Simon M.F."/>
            <person name="Bueno dos Reis Junior F."/>
            <person name="Poole P.S."/>
            <person name="Venter S.N."/>
            <person name="James E.K."/>
        </authorList>
    </citation>
    <scope>NUCLEOTIDE SEQUENCE [LARGE SCALE GENOMIC DNA]</scope>
    <source>
        <strain evidence="12 13">JPY 581</strain>
    </source>
</reference>
<dbReference type="GO" id="GO:0045893">
    <property type="term" value="P:positive regulation of DNA-templated transcription"/>
    <property type="evidence" value="ECO:0007669"/>
    <property type="project" value="UniProtKB-ARBA"/>
</dbReference>
<dbReference type="InterPro" id="IPR011006">
    <property type="entry name" value="CheY-like_superfamily"/>
</dbReference>
<evidence type="ECO:0000256" key="6">
    <source>
        <dbReference type="ARBA" id="ARBA00023125"/>
    </source>
</evidence>
<accession>A0A2N7X9H5</accession>
<keyword evidence="13" id="KW-1185">Reference proteome</keyword>
<dbReference type="Pfam" id="PF00072">
    <property type="entry name" value="Response_reg"/>
    <property type="match status" value="1"/>
</dbReference>
<dbReference type="RefSeq" id="WP_018441047.1">
    <property type="nucleotide sequence ID" value="NZ_KB890175.1"/>
</dbReference>
<dbReference type="Gene3D" id="3.40.50.2300">
    <property type="match status" value="1"/>
</dbReference>
<dbReference type="PROSITE" id="PS51755">
    <property type="entry name" value="OMPR_PHOB"/>
    <property type="match status" value="1"/>
</dbReference>
<dbReference type="InterPro" id="IPR016032">
    <property type="entry name" value="Sig_transdc_resp-reg_C-effctor"/>
</dbReference>
<dbReference type="SMART" id="SM00862">
    <property type="entry name" value="Trans_reg_C"/>
    <property type="match status" value="1"/>
</dbReference>
<organism evidence="12 13">
    <name type="scientific">Trinickia symbiotica</name>
    <dbReference type="NCBI Taxonomy" id="863227"/>
    <lineage>
        <taxon>Bacteria</taxon>
        <taxon>Pseudomonadati</taxon>
        <taxon>Pseudomonadota</taxon>
        <taxon>Betaproteobacteria</taxon>
        <taxon>Burkholderiales</taxon>
        <taxon>Burkholderiaceae</taxon>
        <taxon>Trinickia</taxon>
    </lineage>
</organism>
<evidence type="ECO:0000259" key="10">
    <source>
        <dbReference type="PROSITE" id="PS50110"/>
    </source>
</evidence>
<comment type="caution">
    <text evidence="12">The sequence shown here is derived from an EMBL/GenBank/DDBJ whole genome shotgun (WGS) entry which is preliminary data.</text>
</comment>
<keyword evidence="2" id="KW-0963">Cytoplasm</keyword>
<evidence type="ECO:0000313" key="13">
    <source>
        <dbReference type="Proteomes" id="UP000235777"/>
    </source>
</evidence>
<dbReference type="OrthoDB" id="9802426at2"/>
<dbReference type="FunFam" id="3.40.50.2300:FF:000021">
    <property type="entry name" value="Two-component system response regulator KdpE"/>
    <property type="match status" value="1"/>
</dbReference>
<dbReference type="InterPro" id="IPR001789">
    <property type="entry name" value="Sig_transdc_resp-reg_receiver"/>
</dbReference>
<evidence type="ECO:0000256" key="2">
    <source>
        <dbReference type="ARBA" id="ARBA00022490"/>
    </source>
</evidence>
<dbReference type="InterPro" id="IPR036388">
    <property type="entry name" value="WH-like_DNA-bd_sf"/>
</dbReference>
<dbReference type="PANTHER" id="PTHR48111">
    <property type="entry name" value="REGULATOR OF RPOS"/>
    <property type="match status" value="1"/>
</dbReference>
<evidence type="ECO:0000256" key="4">
    <source>
        <dbReference type="ARBA" id="ARBA00023012"/>
    </source>
</evidence>
<keyword evidence="4" id="KW-0902">Two-component regulatory system</keyword>
<keyword evidence="3 8" id="KW-0597">Phosphoprotein</keyword>
<dbReference type="GO" id="GO:0000156">
    <property type="term" value="F:phosphorelay response regulator activity"/>
    <property type="evidence" value="ECO:0007669"/>
    <property type="project" value="TreeGrafter"/>
</dbReference>
<dbReference type="AlphaFoldDB" id="A0A2N7X9H5"/>
<proteinExistence type="predicted"/>
<dbReference type="InterPro" id="IPR001867">
    <property type="entry name" value="OmpR/PhoB-type_DNA-bd"/>
</dbReference>
<evidence type="ECO:0000256" key="9">
    <source>
        <dbReference type="PROSITE-ProRule" id="PRU01091"/>
    </source>
</evidence>
<feature type="modified residue" description="4-aspartylphosphate" evidence="8">
    <location>
        <position position="56"/>
    </location>
</feature>
<dbReference type="Pfam" id="PF00486">
    <property type="entry name" value="Trans_reg_C"/>
    <property type="match status" value="1"/>
</dbReference>
<dbReference type="InterPro" id="IPR039420">
    <property type="entry name" value="WalR-like"/>
</dbReference>
<evidence type="ECO:0000256" key="8">
    <source>
        <dbReference type="PROSITE-ProRule" id="PRU00169"/>
    </source>
</evidence>
<dbReference type="SUPFAM" id="SSF52172">
    <property type="entry name" value="CheY-like"/>
    <property type="match status" value="1"/>
</dbReference>
<dbReference type="PANTHER" id="PTHR48111:SF50">
    <property type="entry name" value="KDP OPERON TRANSCRIPTIONAL REGULATORY PROTEIN KDPE"/>
    <property type="match status" value="1"/>
</dbReference>
<dbReference type="SMART" id="SM00448">
    <property type="entry name" value="REC"/>
    <property type="match status" value="1"/>
</dbReference>
<evidence type="ECO:0000256" key="1">
    <source>
        <dbReference type="ARBA" id="ARBA00004496"/>
    </source>
</evidence>
<dbReference type="GO" id="GO:0000987">
    <property type="term" value="F:cis-regulatory region sequence-specific DNA binding"/>
    <property type="evidence" value="ECO:0007669"/>
    <property type="project" value="UniProtKB-ARBA"/>
</dbReference>
<name>A0A2N7X9H5_9BURK</name>
<dbReference type="SUPFAM" id="SSF46894">
    <property type="entry name" value="C-terminal effector domain of the bipartite response regulators"/>
    <property type="match status" value="1"/>
</dbReference>
<keyword evidence="7" id="KW-0804">Transcription</keyword>
<keyword evidence="5" id="KW-0805">Transcription regulation</keyword>
<keyword evidence="6 9" id="KW-0238">DNA-binding</keyword>
<evidence type="ECO:0000259" key="11">
    <source>
        <dbReference type="PROSITE" id="PS51755"/>
    </source>
</evidence>
<dbReference type="PROSITE" id="PS50110">
    <property type="entry name" value="RESPONSE_REGULATORY"/>
    <property type="match status" value="1"/>
</dbReference>
<gene>
    <name evidence="12" type="ORF">C0Z20_00320</name>
</gene>
<dbReference type="Gene3D" id="6.10.250.690">
    <property type="match status" value="1"/>
</dbReference>
<dbReference type="STRING" id="863227.GCA_000373005_02491"/>
<feature type="domain" description="OmpR/PhoB-type" evidence="11">
    <location>
        <begin position="133"/>
        <end position="232"/>
    </location>
</feature>
<evidence type="ECO:0000313" key="12">
    <source>
        <dbReference type="EMBL" id="PMS38378.1"/>
    </source>
</evidence>
<feature type="domain" description="Response regulatory" evidence="10">
    <location>
        <begin position="7"/>
        <end position="120"/>
    </location>
</feature>
<dbReference type="Proteomes" id="UP000235777">
    <property type="component" value="Unassembled WGS sequence"/>
</dbReference>
<dbReference type="GO" id="GO:0032993">
    <property type="term" value="C:protein-DNA complex"/>
    <property type="evidence" value="ECO:0007669"/>
    <property type="project" value="TreeGrafter"/>
</dbReference>
<dbReference type="FunFam" id="1.10.10.10:FF:000210">
    <property type="entry name" value="Winged-helix transcriptional response regulator KdpE"/>
    <property type="match status" value="1"/>
</dbReference>
<dbReference type="GO" id="GO:0042802">
    <property type="term" value="F:identical protein binding"/>
    <property type="evidence" value="ECO:0007669"/>
    <property type="project" value="UniProtKB-ARBA"/>
</dbReference>
<dbReference type="CDD" id="cd00383">
    <property type="entry name" value="trans_reg_C"/>
    <property type="match status" value="1"/>
</dbReference>
<dbReference type="Gene3D" id="1.10.10.10">
    <property type="entry name" value="Winged helix-like DNA-binding domain superfamily/Winged helix DNA-binding domain"/>
    <property type="match status" value="1"/>
</dbReference>
<protein>
    <submittedName>
        <fullName evidence="12">DNA-binding response regulator</fullName>
    </submittedName>
</protein>
<comment type="subcellular location">
    <subcellularLocation>
        <location evidence="1">Cytoplasm</location>
    </subcellularLocation>
</comment>
<dbReference type="GO" id="GO:0005829">
    <property type="term" value="C:cytosol"/>
    <property type="evidence" value="ECO:0007669"/>
    <property type="project" value="TreeGrafter"/>
</dbReference>
<evidence type="ECO:0000256" key="3">
    <source>
        <dbReference type="ARBA" id="ARBA00022553"/>
    </source>
</evidence>
<sequence>MSESPITIVLIEDDSHIRRFVHASVQSTGIHVLDAENGRRGLALAASARPDLAIVDLGLPDIDGVEVIRQLRDWSSIPVIVLSARTREDEKVAALDAGADDYLTKPFGVAELMARIRAHLRRQNRNAAVTAETSKICFGDVAVDLELRRVEREGQPVHLTPIEYRLLVSLIRHAGRVLTHRQLLQEVWGPAHTDSAHYLRIYMGNLRRKLEHDATQPEHIVTETGVGYRLVGVK</sequence>
<evidence type="ECO:0000256" key="7">
    <source>
        <dbReference type="ARBA" id="ARBA00023163"/>
    </source>
</evidence>
<dbReference type="EMBL" id="PNYC01000001">
    <property type="protein sequence ID" value="PMS38378.1"/>
    <property type="molecule type" value="Genomic_DNA"/>
</dbReference>
<evidence type="ECO:0000256" key="5">
    <source>
        <dbReference type="ARBA" id="ARBA00023015"/>
    </source>
</evidence>